<organism evidence="3 4">
    <name type="scientific">Siphonobacter aquaeclarae</name>
    <dbReference type="NCBI Taxonomy" id="563176"/>
    <lineage>
        <taxon>Bacteria</taxon>
        <taxon>Pseudomonadati</taxon>
        <taxon>Bacteroidota</taxon>
        <taxon>Cytophagia</taxon>
        <taxon>Cytophagales</taxon>
        <taxon>Cytophagaceae</taxon>
        <taxon>Siphonobacter</taxon>
    </lineage>
</organism>
<feature type="transmembrane region" description="Helical" evidence="1">
    <location>
        <begin position="7"/>
        <end position="26"/>
    </location>
</feature>
<feature type="domain" description="Signal transduction histidine kinase internal region" evidence="2">
    <location>
        <begin position="301"/>
        <end position="376"/>
    </location>
</feature>
<feature type="transmembrane region" description="Helical" evidence="1">
    <location>
        <begin position="195"/>
        <end position="215"/>
    </location>
</feature>
<dbReference type="OrthoDB" id="9792992at2"/>
<feature type="transmembrane region" description="Helical" evidence="1">
    <location>
        <begin position="38"/>
        <end position="60"/>
    </location>
</feature>
<dbReference type="STRING" id="563176.SAMN04488090_0160"/>
<sequence>MEEMRRFFLRFLDVWLFAGLSAWLAIGQTLEQEPYTWARFAGILLPLLVVQLPVLAVTAGKEYLKERLSRSRYLAVRAGCFLVALPALTYFHPGTAPDGLFVLAACLNLALEGILTASAYFRNRQAPKVLRIGLDNAILLSITLVAAGLAAMSVSSMDDPAHYPDGFLLVHYLFDGPLILRHFGIFVQFFLQFEVMYLAGYVFYLLNRHFLVAVVLKEKGLLIYLLSFAAVLSLLYPAASQLIKSLTLRRIFGDIIENPFVFENALVFSGVMLVSLPVVLALQWAQQNDRISLLEQEKTRAELDLLRQQLNPHFFFNTLNNLYSLTLKQSPDAPESILQLSDLMRYVIYRGKEEQVAIQEEVQYLRDYLRLQQLRLRLPLALKVSVELDDEQQPISPLLLIVPVENAFKHGIEPAAESASLTITLRCRKGQLFFRCENSVEEQPGETGGIGLENLRRRLELLYPGKHRLTTSAGITTFTAELSLDL</sequence>
<dbReference type="InterPro" id="IPR050640">
    <property type="entry name" value="Bact_2-comp_sensor_kinase"/>
</dbReference>
<feature type="transmembrane region" description="Helical" evidence="1">
    <location>
        <begin position="72"/>
        <end position="93"/>
    </location>
</feature>
<reference evidence="3 4" key="1">
    <citation type="submission" date="2016-10" db="EMBL/GenBank/DDBJ databases">
        <authorList>
            <person name="de Groot N.N."/>
        </authorList>
    </citation>
    <scope>NUCLEOTIDE SEQUENCE [LARGE SCALE GENOMIC DNA]</scope>
    <source>
        <strain evidence="3 4">DSM 21668</strain>
    </source>
</reference>
<evidence type="ECO:0000256" key="1">
    <source>
        <dbReference type="SAM" id="Phobius"/>
    </source>
</evidence>
<dbReference type="Proteomes" id="UP000198901">
    <property type="component" value="Unassembled WGS sequence"/>
</dbReference>
<accession>A0A1G9HQ40</accession>
<dbReference type="Pfam" id="PF06580">
    <property type="entry name" value="His_kinase"/>
    <property type="match status" value="1"/>
</dbReference>
<dbReference type="PANTHER" id="PTHR34220:SF7">
    <property type="entry name" value="SENSOR HISTIDINE KINASE YPDA"/>
    <property type="match status" value="1"/>
</dbReference>
<dbReference type="InterPro" id="IPR010559">
    <property type="entry name" value="Sig_transdc_His_kin_internal"/>
</dbReference>
<feature type="transmembrane region" description="Helical" evidence="1">
    <location>
        <begin position="99"/>
        <end position="121"/>
    </location>
</feature>
<evidence type="ECO:0000313" key="3">
    <source>
        <dbReference type="EMBL" id="SDL15111.1"/>
    </source>
</evidence>
<gene>
    <name evidence="3" type="ORF">SAMN04488090_0160</name>
</gene>
<feature type="transmembrane region" description="Helical" evidence="1">
    <location>
        <begin position="260"/>
        <end position="285"/>
    </location>
</feature>
<keyword evidence="4" id="KW-1185">Reference proteome</keyword>
<dbReference type="PANTHER" id="PTHR34220">
    <property type="entry name" value="SENSOR HISTIDINE KINASE YPDA"/>
    <property type="match status" value="1"/>
</dbReference>
<keyword evidence="3" id="KW-0808">Transferase</keyword>
<keyword evidence="1" id="KW-0472">Membrane</keyword>
<dbReference type="GO" id="GO:0000155">
    <property type="term" value="F:phosphorelay sensor kinase activity"/>
    <property type="evidence" value="ECO:0007669"/>
    <property type="project" value="InterPro"/>
</dbReference>
<evidence type="ECO:0000259" key="2">
    <source>
        <dbReference type="Pfam" id="PF06580"/>
    </source>
</evidence>
<feature type="transmembrane region" description="Helical" evidence="1">
    <location>
        <begin position="133"/>
        <end position="154"/>
    </location>
</feature>
<evidence type="ECO:0000313" key="4">
    <source>
        <dbReference type="Proteomes" id="UP000198901"/>
    </source>
</evidence>
<dbReference type="Gene3D" id="3.30.565.10">
    <property type="entry name" value="Histidine kinase-like ATPase, C-terminal domain"/>
    <property type="match status" value="1"/>
</dbReference>
<keyword evidence="1" id="KW-0812">Transmembrane</keyword>
<dbReference type="InterPro" id="IPR036890">
    <property type="entry name" value="HATPase_C_sf"/>
</dbReference>
<keyword evidence="3" id="KW-0418">Kinase</keyword>
<name>A0A1G9HQ40_9BACT</name>
<dbReference type="GO" id="GO:0016020">
    <property type="term" value="C:membrane"/>
    <property type="evidence" value="ECO:0007669"/>
    <property type="project" value="InterPro"/>
</dbReference>
<keyword evidence="1" id="KW-1133">Transmembrane helix</keyword>
<dbReference type="AlphaFoldDB" id="A0A1G9HQ40"/>
<proteinExistence type="predicted"/>
<protein>
    <submittedName>
        <fullName evidence="3">Histidine kinase</fullName>
    </submittedName>
</protein>
<dbReference type="EMBL" id="FNGS01000001">
    <property type="protein sequence ID" value="SDL15111.1"/>
    <property type="molecule type" value="Genomic_DNA"/>
</dbReference>
<feature type="transmembrane region" description="Helical" evidence="1">
    <location>
        <begin position="221"/>
        <end position="239"/>
    </location>
</feature>